<gene>
    <name evidence="3" type="ORF">B0H50_101309</name>
</gene>
<keyword evidence="1" id="KW-0472">Membrane</keyword>
<reference evidence="3 4" key="1">
    <citation type="submission" date="2018-05" db="EMBL/GenBank/DDBJ databases">
        <title>Animal gut microbial communities from fecal samples from Wisconsin, USA.</title>
        <authorList>
            <person name="Neumann A."/>
        </authorList>
    </citation>
    <scope>NUCLEOTIDE SEQUENCE [LARGE SCALE GENOMIC DNA]</scope>
    <source>
        <strain evidence="3 4">UWS4</strain>
    </source>
</reference>
<accession>A0ABX5LPE2</accession>
<feature type="transmembrane region" description="Helical" evidence="1">
    <location>
        <begin position="57"/>
        <end position="78"/>
    </location>
</feature>
<keyword evidence="1" id="KW-1133">Transmembrane helix</keyword>
<sequence>MKICPHCGNELEDSAIVCKNCGSDAETGWKDGAENADLELPDYEEIVENELGKKKNLAAKIATAVIVTVIALTFLLVFCL</sequence>
<dbReference type="EMBL" id="QGHD01000001">
    <property type="protein sequence ID" value="PWL04294.1"/>
    <property type="molecule type" value="Genomic_DNA"/>
</dbReference>
<evidence type="ECO:0000313" key="4">
    <source>
        <dbReference type="Proteomes" id="UP000245523"/>
    </source>
</evidence>
<feature type="domain" description="Zinc-ribbon" evidence="2">
    <location>
        <begin position="4"/>
        <end position="23"/>
    </location>
</feature>
<dbReference type="Proteomes" id="UP000245523">
    <property type="component" value="Unassembled WGS sequence"/>
</dbReference>
<evidence type="ECO:0000256" key="1">
    <source>
        <dbReference type="SAM" id="Phobius"/>
    </source>
</evidence>
<protein>
    <submittedName>
        <fullName evidence="3">Zinc ribbon protein</fullName>
    </submittedName>
</protein>
<organism evidence="3 4">
    <name type="scientific">Hallerella porci</name>
    <dbReference type="NCBI Taxonomy" id="1945871"/>
    <lineage>
        <taxon>Bacteria</taxon>
        <taxon>Pseudomonadati</taxon>
        <taxon>Fibrobacterota</taxon>
        <taxon>Fibrobacteria</taxon>
        <taxon>Fibrobacterales</taxon>
        <taxon>Fibrobacteraceae</taxon>
        <taxon>Hallerella</taxon>
    </lineage>
</organism>
<name>A0ABX5LPE2_9BACT</name>
<keyword evidence="1" id="KW-0812">Transmembrane</keyword>
<dbReference type="InterPro" id="IPR026870">
    <property type="entry name" value="Zinc_ribbon_dom"/>
</dbReference>
<evidence type="ECO:0000313" key="3">
    <source>
        <dbReference type="EMBL" id="PWL04294.1"/>
    </source>
</evidence>
<proteinExistence type="predicted"/>
<evidence type="ECO:0000259" key="2">
    <source>
        <dbReference type="Pfam" id="PF13240"/>
    </source>
</evidence>
<comment type="caution">
    <text evidence="3">The sequence shown here is derived from an EMBL/GenBank/DDBJ whole genome shotgun (WGS) entry which is preliminary data.</text>
</comment>
<dbReference type="Pfam" id="PF13240">
    <property type="entry name" value="Zn_Ribbon_1"/>
    <property type="match status" value="1"/>
</dbReference>
<dbReference type="RefSeq" id="WP_106198134.1">
    <property type="nucleotide sequence ID" value="NZ_JAXEIU010000062.1"/>
</dbReference>
<keyword evidence="4" id="KW-1185">Reference proteome</keyword>